<evidence type="ECO:0000313" key="8">
    <source>
        <dbReference type="Proteomes" id="UP000017148"/>
    </source>
</evidence>
<accession>U7DED9</accession>
<evidence type="ECO:0000256" key="4">
    <source>
        <dbReference type="ARBA" id="ARBA00022795"/>
    </source>
</evidence>
<dbReference type="OrthoDB" id="9792010at2"/>
<keyword evidence="3 6" id="KW-0963">Cytoplasm</keyword>
<gene>
    <name evidence="7" type="ORF">CALK_0068</name>
</gene>
<keyword evidence="7" id="KW-0969">Cilium</keyword>
<organism evidence="7 8">
    <name type="scientific">Chitinivibrio alkaliphilus ACht1</name>
    <dbReference type="NCBI Taxonomy" id="1313304"/>
    <lineage>
        <taxon>Bacteria</taxon>
        <taxon>Pseudomonadati</taxon>
        <taxon>Fibrobacterota</taxon>
        <taxon>Chitinivibrionia</taxon>
        <taxon>Chitinivibrionales</taxon>
        <taxon>Chitinivibrionaceae</taxon>
        <taxon>Chitinivibrio</taxon>
    </lineage>
</organism>
<comment type="subcellular location">
    <subcellularLocation>
        <location evidence="1 6">Cytoplasm</location>
        <location evidence="1 6">Cytosol</location>
    </subcellularLocation>
</comment>
<name>U7DED9_9BACT</name>
<dbReference type="GO" id="GO:0044780">
    <property type="term" value="P:bacterial-type flagellum assembly"/>
    <property type="evidence" value="ECO:0007669"/>
    <property type="project" value="InterPro"/>
</dbReference>
<dbReference type="Gene3D" id="1.20.120.340">
    <property type="entry name" value="Flagellar protein FliS"/>
    <property type="match status" value="1"/>
</dbReference>
<dbReference type="PANTHER" id="PTHR34773:SF1">
    <property type="entry name" value="FLAGELLAR SECRETION CHAPERONE FLIS"/>
    <property type="match status" value="1"/>
</dbReference>
<proteinExistence type="inferred from homology"/>
<keyword evidence="7" id="KW-0966">Cell projection</keyword>
<keyword evidence="8" id="KW-1185">Reference proteome</keyword>
<dbReference type="AlphaFoldDB" id="U7DED9"/>
<reference evidence="7 8" key="1">
    <citation type="journal article" date="2013" name="Environ. Microbiol.">
        <title>Genome analysis of Chitinivibrio alkaliphilus gen. nov., sp. nov., a novel extremely haloalkaliphilic anaerobic chitinolytic bacterium from the candidate phylum Termite Group 3.</title>
        <authorList>
            <person name="Sorokin D.Y."/>
            <person name="Gumerov V.M."/>
            <person name="Rakitin A.L."/>
            <person name="Beletsky A.V."/>
            <person name="Damste J.S."/>
            <person name="Muyzer G."/>
            <person name="Mardanov A.V."/>
            <person name="Ravin N.V."/>
        </authorList>
    </citation>
    <scope>NUCLEOTIDE SEQUENCE [LARGE SCALE GENOMIC DNA]</scope>
    <source>
        <strain evidence="7 8">ACht1</strain>
    </source>
</reference>
<evidence type="ECO:0000313" key="7">
    <source>
        <dbReference type="EMBL" id="ERP39276.1"/>
    </source>
</evidence>
<evidence type="ECO:0000256" key="3">
    <source>
        <dbReference type="ARBA" id="ARBA00022490"/>
    </source>
</evidence>
<dbReference type="Pfam" id="PF02561">
    <property type="entry name" value="FliS"/>
    <property type="match status" value="1"/>
</dbReference>
<evidence type="ECO:0000256" key="2">
    <source>
        <dbReference type="ARBA" id="ARBA00008787"/>
    </source>
</evidence>
<comment type="similarity">
    <text evidence="2 6">Belongs to the FliS family.</text>
</comment>
<keyword evidence="4 6" id="KW-1005">Bacterial flagellum biogenesis</keyword>
<evidence type="ECO:0000256" key="5">
    <source>
        <dbReference type="ARBA" id="ARBA00023186"/>
    </source>
</evidence>
<dbReference type="RefSeq" id="WP_022635636.1">
    <property type="nucleotide sequence ID" value="NZ_ASJR01000001.1"/>
</dbReference>
<dbReference type="Proteomes" id="UP000017148">
    <property type="component" value="Unassembled WGS sequence"/>
</dbReference>
<dbReference type="GO" id="GO:0005829">
    <property type="term" value="C:cytosol"/>
    <property type="evidence" value="ECO:0007669"/>
    <property type="project" value="UniProtKB-SubCell"/>
</dbReference>
<dbReference type="SUPFAM" id="SSF101116">
    <property type="entry name" value="Flagellar export chaperone FliS"/>
    <property type="match status" value="1"/>
</dbReference>
<dbReference type="GO" id="GO:0071973">
    <property type="term" value="P:bacterial-type flagellum-dependent cell motility"/>
    <property type="evidence" value="ECO:0007669"/>
    <property type="project" value="TreeGrafter"/>
</dbReference>
<evidence type="ECO:0000256" key="6">
    <source>
        <dbReference type="PIRNR" id="PIRNR039090"/>
    </source>
</evidence>
<dbReference type="NCBIfam" id="TIGR00208">
    <property type="entry name" value="fliS"/>
    <property type="match status" value="1"/>
</dbReference>
<keyword evidence="5" id="KW-0143">Chaperone</keyword>
<dbReference type="CDD" id="cd16098">
    <property type="entry name" value="FliS"/>
    <property type="match status" value="1"/>
</dbReference>
<dbReference type="eggNOG" id="COG1516">
    <property type="taxonomic scope" value="Bacteria"/>
</dbReference>
<dbReference type="InterPro" id="IPR003713">
    <property type="entry name" value="FliS"/>
</dbReference>
<sequence>MKQGYSTYKSASVETADKGKLIVICYDVAIKEGKQALLLDDSYKNIEQRNRHLYKMQDAVTELLIALDLKVGEVAKNLYSLYEYMLHRITTAITDRDNAPVEEILAYLTDLREAWKVAIQDVKSQGGIDKVRQEYKKKTVAARG</sequence>
<dbReference type="PANTHER" id="PTHR34773">
    <property type="entry name" value="FLAGELLAR SECRETION CHAPERONE FLIS"/>
    <property type="match status" value="1"/>
</dbReference>
<dbReference type="EMBL" id="ASJR01000001">
    <property type="protein sequence ID" value="ERP39276.1"/>
    <property type="molecule type" value="Genomic_DNA"/>
</dbReference>
<evidence type="ECO:0000256" key="1">
    <source>
        <dbReference type="ARBA" id="ARBA00004514"/>
    </source>
</evidence>
<dbReference type="InterPro" id="IPR036584">
    <property type="entry name" value="FliS_sf"/>
</dbReference>
<protein>
    <recommendedName>
        <fullName evidence="6">Flagellar secretion chaperone FliS</fullName>
    </recommendedName>
</protein>
<keyword evidence="7" id="KW-0282">Flagellum</keyword>
<dbReference type="PIRSF" id="PIRSF039090">
    <property type="entry name" value="Flis"/>
    <property type="match status" value="1"/>
</dbReference>
<dbReference type="STRING" id="1313304.CALK_0068"/>
<comment type="caution">
    <text evidence="7">The sequence shown here is derived from an EMBL/GenBank/DDBJ whole genome shotgun (WGS) entry which is preliminary data.</text>
</comment>